<dbReference type="AlphaFoldDB" id="A0A9P7VFA2"/>
<evidence type="ECO:0000313" key="1">
    <source>
        <dbReference type="EMBL" id="KAG7439891.1"/>
    </source>
</evidence>
<organism evidence="1 2">
    <name type="scientific">Guyanagaster necrorhizus</name>
    <dbReference type="NCBI Taxonomy" id="856835"/>
    <lineage>
        <taxon>Eukaryota</taxon>
        <taxon>Fungi</taxon>
        <taxon>Dikarya</taxon>
        <taxon>Basidiomycota</taxon>
        <taxon>Agaricomycotina</taxon>
        <taxon>Agaricomycetes</taxon>
        <taxon>Agaricomycetidae</taxon>
        <taxon>Agaricales</taxon>
        <taxon>Marasmiineae</taxon>
        <taxon>Physalacriaceae</taxon>
        <taxon>Guyanagaster</taxon>
    </lineage>
</organism>
<dbReference type="EMBL" id="MU250581">
    <property type="protein sequence ID" value="KAG7439891.1"/>
    <property type="molecule type" value="Genomic_DNA"/>
</dbReference>
<dbReference type="RefSeq" id="XP_043033391.1">
    <property type="nucleotide sequence ID" value="XM_043178046.1"/>
</dbReference>
<dbReference type="GeneID" id="66100333"/>
<name>A0A9P7VFA2_9AGAR</name>
<keyword evidence="2" id="KW-1185">Reference proteome</keyword>
<protein>
    <submittedName>
        <fullName evidence="1">Uncharacterized protein</fullName>
    </submittedName>
</protein>
<comment type="caution">
    <text evidence="1">The sequence shown here is derived from an EMBL/GenBank/DDBJ whole genome shotgun (WGS) entry which is preliminary data.</text>
</comment>
<dbReference type="Proteomes" id="UP000812287">
    <property type="component" value="Unassembled WGS sequence"/>
</dbReference>
<accession>A0A9P7VFA2</accession>
<reference evidence="1" key="1">
    <citation type="submission" date="2020-11" db="EMBL/GenBank/DDBJ databases">
        <title>Adaptations for nitrogen fixation in a non-lichenized fungal sporocarp promotes dispersal by wood-feeding termites.</title>
        <authorList>
            <consortium name="DOE Joint Genome Institute"/>
            <person name="Koch R.A."/>
            <person name="Yoon G."/>
            <person name="Arayal U."/>
            <person name="Lail K."/>
            <person name="Amirebrahimi M."/>
            <person name="Labutti K."/>
            <person name="Lipzen A."/>
            <person name="Riley R."/>
            <person name="Barry K."/>
            <person name="Henrissat B."/>
            <person name="Grigoriev I.V."/>
            <person name="Herr J.R."/>
            <person name="Aime M.C."/>
        </authorList>
    </citation>
    <scope>NUCLEOTIDE SEQUENCE</scope>
    <source>
        <strain evidence="1">MCA 3950</strain>
    </source>
</reference>
<evidence type="ECO:0000313" key="2">
    <source>
        <dbReference type="Proteomes" id="UP000812287"/>
    </source>
</evidence>
<proteinExistence type="predicted"/>
<gene>
    <name evidence="1" type="ORF">BT62DRAFT_1013342</name>
</gene>
<sequence length="103" mass="11465">RLSEVFDVELAPVILDETSEDGEWTGEVFVAYKAFVGENKEDGSLSTEERGIIEFHLSAVSDIVEIGRTEYIEYTGCDPYDPPEGNCRYFGGGMFLRAKNSQA</sequence>
<feature type="non-terminal residue" evidence="1">
    <location>
        <position position="1"/>
    </location>
</feature>